<keyword evidence="1" id="KW-0808">Transferase</keyword>
<name>A0A3M0AHX9_9GAMM</name>
<accession>A0A3M0AHX9</accession>
<dbReference type="InterPro" id="IPR027417">
    <property type="entry name" value="P-loop_NTPase"/>
</dbReference>
<dbReference type="Pfam" id="PF13238">
    <property type="entry name" value="AAA_18"/>
    <property type="match status" value="1"/>
</dbReference>
<dbReference type="OrthoDB" id="5296079at2"/>
<protein>
    <submittedName>
        <fullName evidence="1">Adenylate kinase family enzyme</fullName>
    </submittedName>
</protein>
<keyword evidence="2" id="KW-1185">Reference proteome</keyword>
<reference evidence="1 2" key="1">
    <citation type="submission" date="2018-10" db="EMBL/GenBank/DDBJ databases">
        <title>Genomic Encyclopedia of Type Strains, Phase IV (KMG-IV): sequencing the most valuable type-strain genomes for metagenomic binning, comparative biology and taxonomic classification.</title>
        <authorList>
            <person name="Goeker M."/>
        </authorList>
    </citation>
    <scope>NUCLEOTIDE SEQUENCE [LARGE SCALE GENOMIC DNA]</scope>
    <source>
        <strain evidence="1 2">DSM 25080</strain>
    </source>
</reference>
<proteinExistence type="predicted"/>
<dbReference type="PANTHER" id="PTHR37816:SF2">
    <property type="entry name" value="DNA TOPOLOGY MODULATION PROTEIN FLAR-RELATED PROTEIN"/>
    <property type="match status" value="1"/>
</dbReference>
<dbReference type="SUPFAM" id="SSF52540">
    <property type="entry name" value="P-loop containing nucleoside triphosphate hydrolases"/>
    <property type="match status" value="1"/>
</dbReference>
<sequence length="159" mass="17811">MTKILIFGNSGSGKSTLAARTSQRQGALHLDLDNFAWENTSPPNRRPVSDSLAQINAAISGHNQWIIEGCYSDLLAPLSNQADQIIFLNLPVEDCLSNAKNRPWEPHKYASKADQDANLPMLLNWIADYELRDDTFSKAHHRALYDSFSGQKLELTENQ</sequence>
<comment type="caution">
    <text evidence="1">The sequence shown here is derived from an EMBL/GenBank/DDBJ whole genome shotgun (WGS) entry which is preliminary data.</text>
</comment>
<keyword evidence="1" id="KW-0418">Kinase</keyword>
<dbReference type="Gene3D" id="3.40.50.300">
    <property type="entry name" value="P-loop containing nucleotide triphosphate hydrolases"/>
    <property type="match status" value="1"/>
</dbReference>
<evidence type="ECO:0000313" key="2">
    <source>
        <dbReference type="Proteomes" id="UP000267187"/>
    </source>
</evidence>
<dbReference type="RefSeq" id="WP_121875716.1">
    <property type="nucleotide sequence ID" value="NZ_REFJ01000001.1"/>
</dbReference>
<dbReference type="EMBL" id="REFJ01000001">
    <property type="protein sequence ID" value="RMA82378.1"/>
    <property type="molecule type" value="Genomic_DNA"/>
</dbReference>
<dbReference type="AlphaFoldDB" id="A0A3M0AHX9"/>
<dbReference type="InterPro" id="IPR052922">
    <property type="entry name" value="Cytidylate_Kinase-2"/>
</dbReference>
<gene>
    <name evidence="1" type="ORF">DFR27_0327</name>
</gene>
<evidence type="ECO:0000313" key="1">
    <source>
        <dbReference type="EMBL" id="RMA82378.1"/>
    </source>
</evidence>
<dbReference type="Proteomes" id="UP000267187">
    <property type="component" value="Unassembled WGS sequence"/>
</dbReference>
<organism evidence="1 2">
    <name type="scientific">Umboniibacter marinipuniceus</name>
    <dbReference type="NCBI Taxonomy" id="569599"/>
    <lineage>
        <taxon>Bacteria</taxon>
        <taxon>Pseudomonadati</taxon>
        <taxon>Pseudomonadota</taxon>
        <taxon>Gammaproteobacteria</taxon>
        <taxon>Cellvibrionales</taxon>
        <taxon>Cellvibrionaceae</taxon>
        <taxon>Umboniibacter</taxon>
    </lineage>
</organism>
<dbReference type="GO" id="GO:0016301">
    <property type="term" value="F:kinase activity"/>
    <property type="evidence" value="ECO:0007669"/>
    <property type="project" value="UniProtKB-KW"/>
</dbReference>
<dbReference type="PANTHER" id="PTHR37816">
    <property type="entry name" value="YALI0E33011P"/>
    <property type="match status" value="1"/>
</dbReference>